<dbReference type="STRING" id="139825.A0A401GDN1"/>
<dbReference type="OrthoDB" id="1717591at2759"/>
<keyword evidence="4" id="KW-1185">Reference proteome</keyword>
<name>A0A401GDN1_9APHY</name>
<feature type="compositionally biased region" description="Polar residues" evidence="1">
    <location>
        <begin position="223"/>
        <end position="232"/>
    </location>
</feature>
<dbReference type="FunCoup" id="A0A401GDN1">
    <property type="interactions" value="66"/>
</dbReference>
<feature type="region of interest" description="Disordered" evidence="1">
    <location>
        <begin position="1"/>
        <end position="138"/>
    </location>
</feature>
<dbReference type="GO" id="GO:0005737">
    <property type="term" value="C:cytoplasm"/>
    <property type="evidence" value="ECO:0007669"/>
    <property type="project" value="TreeGrafter"/>
</dbReference>
<dbReference type="Gene3D" id="1.10.287.110">
    <property type="entry name" value="DnaJ domain"/>
    <property type="match status" value="1"/>
</dbReference>
<dbReference type="Proteomes" id="UP000287166">
    <property type="component" value="Unassembled WGS sequence"/>
</dbReference>
<dbReference type="GO" id="GO:0072583">
    <property type="term" value="P:clathrin-dependent endocytosis"/>
    <property type="evidence" value="ECO:0007669"/>
    <property type="project" value="TreeGrafter"/>
</dbReference>
<dbReference type="GO" id="GO:0072318">
    <property type="term" value="P:clathrin coat disassembly"/>
    <property type="evidence" value="ECO:0007669"/>
    <property type="project" value="TreeGrafter"/>
</dbReference>
<feature type="compositionally biased region" description="Low complexity" evidence="1">
    <location>
        <begin position="772"/>
        <end position="781"/>
    </location>
</feature>
<feature type="compositionally biased region" description="Basic and acidic residues" evidence="1">
    <location>
        <begin position="116"/>
        <end position="128"/>
    </location>
</feature>
<organism evidence="3 4">
    <name type="scientific">Sparassis crispa</name>
    <dbReference type="NCBI Taxonomy" id="139825"/>
    <lineage>
        <taxon>Eukaryota</taxon>
        <taxon>Fungi</taxon>
        <taxon>Dikarya</taxon>
        <taxon>Basidiomycota</taxon>
        <taxon>Agaricomycotina</taxon>
        <taxon>Agaricomycetes</taxon>
        <taxon>Polyporales</taxon>
        <taxon>Sparassidaceae</taxon>
        <taxon>Sparassis</taxon>
    </lineage>
</organism>
<dbReference type="RefSeq" id="XP_027611148.1">
    <property type="nucleotide sequence ID" value="XM_027755347.1"/>
</dbReference>
<sequence length="899" mass="97165">MADSFADLWNSTAPTKPPEPPRKLGSLTPIVSSARPPQNDVFSMLASASPSTRNSRSNTPSATGPLQSTRSLGTSSPAIPKPVQKSTSAGGDAFSSLLAGPFASSSTSANMTIAERAAKAERERKEQSHGAQTVSKHQVAAWAGLDSLGTTSFGAKSSSATALVKIQDDEWDFVSAPSKTQSVAEPPPPADVDLFDEFLSQPAPLRPAPSQAPQSILDLDEFTSPSVLSNFRHSPERPTSRINSPGDFDFGDREDALLDDDSNDEDDILGALSKPVDARAQPPARSVQDTPQSSQVSTSGQRSRAVSPPPHIVGQIVEMGFSPEQARIALAATDTGLDVQTALESLLAAASNNGTQTPSREAPRGNAPRRRRERYEESDEDEHDEDSSLRRRQAPSKRGGPARPPREPPARDGPSSSPAGASQHNLQEQADKLLAQASEIGLNVFNRANAFWKEGREKVQRAYEERAAAAASAKAPTADKARNARPKWMQDVPEHAHVEGIRHDCVEFSDEPEVLPPGPSSQTRPRKLTNHARPAAAPAAMTTNLLSEDAPAMYVSPFRRRIPAQVPSTPPVRPPSPVKLIQRKAISASPTAIAASAKHKAAGTEMFKLGRYVEAETSYSAAIAALPESHLLLIPLYNNRALTRIKTGEHTGAIEDCTNVISIIGLNYHPAREEKVTKEDEGAGIDLADGLMKAFRRRAEAYEGKEKWDLARQDWETIAAAEWAAKTRGEAVRGAGRCRRMLSADVDTLAPTLSAPASRPPSQPKRKPKPQPVQRRPTPTSEALNRVRAANQAAEAEDQQRYELKDVVDSRLAAWKNGKELNIRALIASLDTVLWPDLGWQKVGMHELVTPSQVKIRYTKAIAKLHPDKLSVNNTTLEQRMIANGVFGSLNDAWNAFKQ</sequence>
<accession>A0A401GDN1</accession>
<feature type="compositionally biased region" description="Acidic residues" evidence="1">
    <location>
        <begin position="376"/>
        <end position="385"/>
    </location>
</feature>
<dbReference type="EMBL" id="BFAD01000002">
    <property type="protein sequence ID" value="GBE80235.1"/>
    <property type="molecule type" value="Genomic_DNA"/>
</dbReference>
<dbReference type="Gene3D" id="1.10.8.10">
    <property type="entry name" value="DNA helicase RuvA subunit, C-terminal domain"/>
    <property type="match status" value="1"/>
</dbReference>
<dbReference type="InterPro" id="IPR015940">
    <property type="entry name" value="UBA"/>
</dbReference>
<feature type="region of interest" description="Disordered" evidence="1">
    <location>
        <begin position="750"/>
        <end position="781"/>
    </location>
</feature>
<dbReference type="GeneID" id="38777152"/>
<dbReference type="GO" id="GO:0030276">
    <property type="term" value="F:clathrin binding"/>
    <property type="evidence" value="ECO:0007669"/>
    <property type="project" value="TreeGrafter"/>
</dbReference>
<evidence type="ECO:0000313" key="4">
    <source>
        <dbReference type="Proteomes" id="UP000287166"/>
    </source>
</evidence>
<dbReference type="InterPro" id="IPR036869">
    <property type="entry name" value="J_dom_sf"/>
</dbReference>
<comment type="caution">
    <text evidence="3">The sequence shown here is derived from an EMBL/GenBank/DDBJ whole genome shotgun (WGS) entry which is preliminary data.</text>
</comment>
<dbReference type="SUPFAM" id="SSF46934">
    <property type="entry name" value="UBA-like"/>
    <property type="match status" value="1"/>
</dbReference>
<dbReference type="InterPro" id="IPR009060">
    <property type="entry name" value="UBA-like_sf"/>
</dbReference>
<dbReference type="SUPFAM" id="SSF48452">
    <property type="entry name" value="TPR-like"/>
    <property type="match status" value="1"/>
</dbReference>
<gene>
    <name evidence="3" type="ORF">SCP_0214450</name>
</gene>
<dbReference type="PANTHER" id="PTHR23172:SF19">
    <property type="entry name" value="J DOMAIN-CONTAINING PROTEIN"/>
    <property type="match status" value="1"/>
</dbReference>
<dbReference type="InParanoid" id="A0A401GDN1"/>
<dbReference type="Pfam" id="PF22562">
    <property type="entry name" value="UBA_7"/>
    <property type="match status" value="1"/>
</dbReference>
<dbReference type="Gene3D" id="1.25.40.10">
    <property type="entry name" value="Tetratricopeptide repeat domain"/>
    <property type="match status" value="1"/>
</dbReference>
<dbReference type="GO" id="GO:0031982">
    <property type="term" value="C:vesicle"/>
    <property type="evidence" value="ECO:0007669"/>
    <property type="project" value="TreeGrafter"/>
</dbReference>
<feature type="region of interest" description="Disordered" evidence="1">
    <location>
        <begin position="349"/>
        <end position="425"/>
    </location>
</feature>
<proteinExistence type="predicted"/>
<evidence type="ECO:0000313" key="3">
    <source>
        <dbReference type="EMBL" id="GBE80235.1"/>
    </source>
</evidence>
<dbReference type="SUPFAM" id="SSF46565">
    <property type="entry name" value="Chaperone J-domain"/>
    <property type="match status" value="1"/>
</dbReference>
<feature type="domain" description="UBA" evidence="2">
    <location>
        <begin position="307"/>
        <end position="349"/>
    </location>
</feature>
<feature type="compositionally biased region" description="Polar residues" evidence="1">
    <location>
        <begin position="415"/>
        <end position="425"/>
    </location>
</feature>
<dbReference type="FunFam" id="1.10.287.110:FF:000002">
    <property type="entry name" value="putative tyrosine-protein phosphatase auxilin isoform X2"/>
    <property type="match status" value="1"/>
</dbReference>
<feature type="compositionally biased region" description="Acidic residues" evidence="1">
    <location>
        <begin position="257"/>
        <end position="268"/>
    </location>
</feature>
<feature type="compositionally biased region" description="Polar residues" evidence="1">
    <location>
        <begin position="287"/>
        <end position="304"/>
    </location>
</feature>
<dbReference type="PROSITE" id="PS50030">
    <property type="entry name" value="UBA"/>
    <property type="match status" value="1"/>
</dbReference>
<feature type="compositionally biased region" description="Polar residues" evidence="1">
    <location>
        <begin position="46"/>
        <end position="77"/>
    </location>
</feature>
<protein>
    <recommendedName>
        <fullName evidence="2">UBA domain-containing protein</fullName>
    </recommendedName>
</protein>
<dbReference type="InterPro" id="IPR011990">
    <property type="entry name" value="TPR-like_helical_dom_sf"/>
</dbReference>
<dbReference type="AlphaFoldDB" id="A0A401GDN1"/>
<dbReference type="PANTHER" id="PTHR23172">
    <property type="entry name" value="AUXILIN/CYCLIN G-ASSOCIATED KINASE-RELATED"/>
    <property type="match status" value="1"/>
</dbReference>
<evidence type="ECO:0000256" key="1">
    <source>
        <dbReference type="SAM" id="MobiDB-lite"/>
    </source>
</evidence>
<feature type="region of interest" description="Disordered" evidence="1">
    <location>
        <begin position="176"/>
        <end position="313"/>
    </location>
</feature>
<reference evidence="3 4" key="1">
    <citation type="journal article" date="2018" name="Sci. Rep.">
        <title>Genome sequence of the cauliflower mushroom Sparassis crispa (Hanabiratake) and its association with beneficial usage.</title>
        <authorList>
            <person name="Kiyama R."/>
            <person name="Furutani Y."/>
            <person name="Kawaguchi K."/>
            <person name="Nakanishi T."/>
        </authorList>
    </citation>
    <scope>NUCLEOTIDE SEQUENCE [LARGE SCALE GENOMIC DNA]</scope>
</reference>
<evidence type="ECO:0000259" key="2">
    <source>
        <dbReference type="PROSITE" id="PS50030"/>
    </source>
</evidence>